<dbReference type="EMBL" id="JASPKZ010007336">
    <property type="protein sequence ID" value="KAJ9584945.1"/>
    <property type="molecule type" value="Genomic_DNA"/>
</dbReference>
<feature type="non-terminal residue" evidence="2">
    <location>
        <position position="1"/>
    </location>
</feature>
<dbReference type="AlphaFoldDB" id="A0AAD7ZQE0"/>
<feature type="transmembrane region" description="Helical" evidence="1">
    <location>
        <begin position="27"/>
        <end position="45"/>
    </location>
</feature>
<accession>A0AAD7ZQE0</accession>
<evidence type="ECO:0000256" key="1">
    <source>
        <dbReference type="SAM" id="Phobius"/>
    </source>
</evidence>
<reference evidence="2" key="1">
    <citation type="journal article" date="2023" name="IScience">
        <title>Live-bearing cockroach genome reveals convergent evolutionary mechanisms linked to viviparity in insects and beyond.</title>
        <authorList>
            <person name="Fouks B."/>
            <person name="Harrison M.C."/>
            <person name="Mikhailova A.A."/>
            <person name="Marchal E."/>
            <person name="English S."/>
            <person name="Carruthers M."/>
            <person name="Jennings E.C."/>
            <person name="Chiamaka E.L."/>
            <person name="Frigard R.A."/>
            <person name="Pippel M."/>
            <person name="Attardo G.M."/>
            <person name="Benoit J.B."/>
            <person name="Bornberg-Bauer E."/>
            <person name="Tobe S.S."/>
        </authorList>
    </citation>
    <scope>NUCLEOTIDE SEQUENCE</scope>
    <source>
        <strain evidence="2">Stay&amp;Tobe</strain>
    </source>
</reference>
<keyword evidence="3" id="KW-1185">Reference proteome</keyword>
<comment type="caution">
    <text evidence="2">The sequence shown here is derived from an EMBL/GenBank/DDBJ whole genome shotgun (WGS) entry which is preliminary data.</text>
</comment>
<keyword evidence="1" id="KW-1133">Transmembrane helix</keyword>
<dbReference type="Proteomes" id="UP001233999">
    <property type="component" value="Unassembled WGS sequence"/>
</dbReference>
<name>A0AAD7ZQE0_DIPPU</name>
<organism evidence="2 3">
    <name type="scientific">Diploptera punctata</name>
    <name type="common">Pacific beetle cockroach</name>
    <dbReference type="NCBI Taxonomy" id="6984"/>
    <lineage>
        <taxon>Eukaryota</taxon>
        <taxon>Metazoa</taxon>
        <taxon>Ecdysozoa</taxon>
        <taxon>Arthropoda</taxon>
        <taxon>Hexapoda</taxon>
        <taxon>Insecta</taxon>
        <taxon>Pterygota</taxon>
        <taxon>Neoptera</taxon>
        <taxon>Polyneoptera</taxon>
        <taxon>Dictyoptera</taxon>
        <taxon>Blattodea</taxon>
        <taxon>Blaberoidea</taxon>
        <taxon>Blaberidae</taxon>
        <taxon>Diplopterinae</taxon>
        <taxon>Diploptera</taxon>
    </lineage>
</organism>
<sequence length="50" mass="5727">STNVLPIYFFVSFQICLSHHMEFNDDFATYTLVALTANALAVLFVKKDNR</sequence>
<proteinExistence type="predicted"/>
<keyword evidence="1" id="KW-0472">Membrane</keyword>
<evidence type="ECO:0000313" key="2">
    <source>
        <dbReference type="EMBL" id="KAJ9584945.1"/>
    </source>
</evidence>
<keyword evidence="1" id="KW-0812">Transmembrane</keyword>
<reference evidence="2" key="2">
    <citation type="submission" date="2023-05" db="EMBL/GenBank/DDBJ databases">
        <authorList>
            <person name="Fouks B."/>
        </authorList>
    </citation>
    <scope>NUCLEOTIDE SEQUENCE</scope>
    <source>
        <strain evidence="2">Stay&amp;Tobe</strain>
        <tissue evidence="2">Testes</tissue>
    </source>
</reference>
<evidence type="ECO:0000313" key="3">
    <source>
        <dbReference type="Proteomes" id="UP001233999"/>
    </source>
</evidence>
<feature type="non-terminal residue" evidence="2">
    <location>
        <position position="50"/>
    </location>
</feature>
<protein>
    <submittedName>
        <fullName evidence="2">Uncharacterized protein</fullName>
    </submittedName>
</protein>
<gene>
    <name evidence="2" type="ORF">L9F63_020715</name>
</gene>